<dbReference type="InterPro" id="IPR049052">
    <property type="entry name" value="nSTAND1"/>
</dbReference>
<gene>
    <name evidence="4" type="ORF">SAMN05660964_00293</name>
</gene>
<dbReference type="Proteomes" id="UP000199397">
    <property type="component" value="Unassembled WGS sequence"/>
</dbReference>
<keyword evidence="1" id="KW-1133">Transmembrane helix</keyword>
<dbReference type="EMBL" id="FNQP01000002">
    <property type="protein sequence ID" value="SDZ81971.1"/>
    <property type="molecule type" value="Genomic_DNA"/>
</dbReference>
<dbReference type="Pfam" id="PF12770">
    <property type="entry name" value="CHAT"/>
    <property type="match status" value="1"/>
</dbReference>
<dbReference type="Pfam" id="PF20703">
    <property type="entry name" value="nSTAND1"/>
    <property type="match status" value="1"/>
</dbReference>
<dbReference type="RefSeq" id="WP_093064670.1">
    <property type="nucleotide sequence ID" value="NZ_FNQP01000002.1"/>
</dbReference>
<keyword evidence="1" id="KW-0472">Membrane</keyword>
<proteinExistence type="predicted"/>
<dbReference type="OrthoDB" id="1971692at2"/>
<evidence type="ECO:0000256" key="1">
    <source>
        <dbReference type="SAM" id="Phobius"/>
    </source>
</evidence>
<evidence type="ECO:0000259" key="3">
    <source>
        <dbReference type="Pfam" id="PF20703"/>
    </source>
</evidence>
<feature type="transmembrane region" description="Helical" evidence="1">
    <location>
        <begin position="680"/>
        <end position="701"/>
    </location>
</feature>
<evidence type="ECO:0000259" key="2">
    <source>
        <dbReference type="Pfam" id="PF12770"/>
    </source>
</evidence>
<accession>A0A1H3W536</accession>
<reference evidence="4 5" key="1">
    <citation type="submission" date="2016-10" db="EMBL/GenBank/DDBJ databases">
        <authorList>
            <person name="de Groot N.N."/>
        </authorList>
    </citation>
    <scope>NUCLEOTIDE SEQUENCE [LARGE SCALE GENOMIC DNA]</scope>
    <source>
        <strain evidence="4 5">DSM 21228</strain>
    </source>
</reference>
<evidence type="ECO:0000313" key="4">
    <source>
        <dbReference type="EMBL" id="SDZ81971.1"/>
    </source>
</evidence>
<feature type="domain" description="Novel STAND NTPase 1" evidence="3">
    <location>
        <begin position="232"/>
        <end position="514"/>
    </location>
</feature>
<dbReference type="InterPro" id="IPR027417">
    <property type="entry name" value="P-loop_NTPase"/>
</dbReference>
<dbReference type="STRING" id="525918.SAMN05660964_00293"/>
<dbReference type="InterPro" id="IPR024983">
    <property type="entry name" value="CHAT_dom"/>
</dbReference>
<keyword evidence="1" id="KW-0812">Transmembrane</keyword>
<protein>
    <submittedName>
        <fullName evidence="4">CHAT domain-containing protein</fullName>
    </submittedName>
</protein>
<organism evidence="4 5">
    <name type="scientific">Thiothrix caldifontis</name>
    <dbReference type="NCBI Taxonomy" id="525918"/>
    <lineage>
        <taxon>Bacteria</taxon>
        <taxon>Pseudomonadati</taxon>
        <taxon>Pseudomonadota</taxon>
        <taxon>Gammaproteobacteria</taxon>
        <taxon>Thiotrichales</taxon>
        <taxon>Thiotrichaceae</taxon>
        <taxon>Thiothrix</taxon>
    </lineage>
</organism>
<name>A0A1H3W536_9GAMM</name>
<sequence>MRQSGNDTRPLILLVFANDRIAYLENIPKERQRLSHLLKPVAEQLNLEVKELDYSTVAGVIDALNIDRERLVILHFAGHSGTRLLQLDEGTVYAEGLATKLNECSQLQLVFLNGCNNVRLVKALVDVGIPNVIGTRQSIGDKTAQDFSEGFFSALAEQGLSVACAYEQACSDVQTSWGQQYRSLAINQDAASQDWAWIREFSTGGGWRLEEAANPCNRLPSLLHGGVLPAKPFKNLYYYTESDAEIFFGRCQATLDILNALDKPEPVILLHGGTGVGKSSFLKAGLIPRLLSRGQTLHYFRYSEYDPKYSLGIQIFGKDETLNVRNDLPATNSVLATVWIIDQMEEIFLQYSGDNPAHIIPDRLQELLTVLHNLLYPLDGKTKAILCIRKEWYSELEYACEQYKLDCWKYFLPPLNKQAIIEIIEAPAKVHYLYDKYRLEIENTEDNRLAEQIADDLLKDKNSNITPTLQIILSKLWQRVEKHEHRIWNEKLYLEEQKTGLLLENYLDQQVQDIADKEAWGKSAKNSGLLLDVLHSHVTPQNTAKTLHYKEYDNLYSHVDYRLPLLIALKNRYLIIEPQSDKDNDTLTKTRLAHDTIAQLIATRFAESELPGQKARRLLNEWKKNWSDRAVTGERKEPVLDSFALKMIEKGQYGTINWQQDRVESAIIQKSRKHYRYKNIYNLTALISIFVISILLIFLAIQLPDIQIENKIDDINKKYSLVSGEFKENSRNKDIAIKDSLIIMGKELEAIEDEKINKRYLIFKYEMLANLFLMRAVVKIRTTNEKTADNDHAIIYGKVLLEKINDYDAYDNKLNKQDMYYKAIYYLMHAYAIKHCQGDKTAIITVEHLKSHLSKKYLATTLTDNDTCLYEILTEDKE</sequence>
<dbReference type="SUPFAM" id="SSF52540">
    <property type="entry name" value="P-loop containing nucleoside triphosphate hydrolases"/>
    <property type="match status" value="1"/>
</dbReference>
<feature type="domain" description="CHAT" evidence="2">
    <location>
        <begin position="24"/>
        <end position="196"/>
    </location>
</feature>
<keyword evidence="5" id="KW-1185">Reference proteome</keyword>
<dbReference type="AlphaFoldDB" id="A0A1H3W536"/>
<evidence type="ECO:0000313" key="5">
    <source>
        <dbReference type="Proteomes" id="UP000199397"/>
    </source>
</evidence>